<gene>
    <name evidence="1" type="ORF">MHIP_33890</name>
</gene>
<dbReference type="SUPFAM" id="SSF46785">
    <property type="entry name" value="Winged helix' DNA-binding domain"/>
    <property type="match status" value="1"/>
</dbReference>
<protein>
    <submittedName>
        <fullName evidence="1">Uncharacterized protein</fullName>
    </submittedName>
</protein>
<dbReference type="RefSeq" id="WP_163890223.1">
    <property type="nucleotide sequence ID" value="NZ_BLLB01000002.1"/>
</dbReference>
<dbReference type="EMBL" id="BLLB01000002">
    <property type="protein sequence ID" value="GFH02906.1"/>
    <property type="molecule type" value="Genomic_DNA"/>
</dbReference>
<evidence type="ECO:0000313" key="2">
    <source>
        <dbReference type="Proteomes" id="UP000465304"/>
    </source>
</evidence>
<dbReference type="AlphaFoldDB" id="A0A7I9ZQE4"/>
<evidence type="ECO:0000313" key="1">
    <source>
        <dbReference type="EMBL" id="GFH02906.1"/>
    </source>
</evidence>
<organism evidence="1 2">
    <name type="scientific">Mycolicibacterium hippocampi</name>
    <dbReference type="NCBI Taxonomy" id="659824"/>
    <lineage>
        <taxon>Bacteria</taxon>
        <taxon>Bacillati</taxon>
        <taxon>Actinomycetota</taxon>
        <taxon>Actinomycetes</taxon>
        <taxon>Mycobacteriales</taxon>
        <taxon>Mycobacteriaceae</taxon>
        <taxon>Mycolicibacterium</taxon>
    </lineage>
</organism>
<accession>A0A7I9ZQE4</accession>
<reference evidence="1 2" key="1">
    <citation type="journal article" date="2019" name="Emerg. Microbes Infect.">
        <title>Comprehensive subspecies identification of 175 nontuberculous mycobacteria species based on 7547 genomic profiles.</title>
        <authorList>
            <person name="Matsumoto Y."/>
            <person name="Kinjo T."/>
            <person name="Motooka D."/>
            <person name="Nabeya D."/>
            <person name="Jung N."/>
            <person name="Uechi K."/>
            <person name="Horii T."/>
            <person name="Iida T."/>
            <person name="Fujita J."/>
            <person name="Nakamura S."/>
        </authorList>
    </citation>
    <scope>NUCLEOTIDE SEQUENCE [LARGE SCALE GENOMIC DNA]</scope>
    <source>
        <strain evidence="1 2">JCM 30996</strain>
    </source>
</reference>
<dbReference type="Proteomes" id="UP000465304">
    <property type="component" value="Unassembled WGS sequence"/>
</dbReference>
<dbReference type="InterPro" id="IPR036390">
    <property type="entry name" value="WH_DNA-bd_sf"/>
</dbReference>
<name>A0A7I9ZQE4_9MYCO</name>
<keyword evidence="2" id="KW-1185">Reference proteome</keyword>
<proteinExistence type="predicted"/>
<comment type="caution">
    <text evidence="1">The sequence shown here is derived from an EMBL/GenBank/DDBJ whole genome shotgun (WGS) entry which is preliminary data.</text>
</comment>
<sequence>MLLNRATAEGIADGSITMVLRRWDAPRAKPGGTQRTQVGTIRVDRVTEHPGSYRVSAAQARAAGYPDAKTAQAELDRRPAAHTYVIDVSYLAPDERPDLAATETLTDYDVAQIAARLDRWDAATEPWTRAYLELIAANEARRAPDLAATLGIDVPRFKRRVRQLKSLGLTVSLDVGYRLSPRGRAFLRADRSAASGR</sequence>